<dbReference type="InterPro" id="IPR029060">
    <property type="entry name" value="PIN-like_dom_sf"/>
</dbReference>
<protein>
    <recommendedName>
        <fullName evidence="1">PIN domain-containing protein</fullName>
    </recommendedName>
</protein>
<dbReference type="HOGENOM" id="CLU_1891317_0_0_2"/>
<dbReference type="Pfam" id="PF01850">
    <property type="entry name" value="PIN"/>
    <property type="match status" value="1"/>
</dbReference>
<reference evidence="2 3" key="1">
    <citation type="journal article" date="2012" name="J. Bacteriol.">
        <title>Draft Genome Sequence of an Ammonia-Oxidizing Archaeon, "Candidatus Nitrosopumilus koreensis" AR1, from Marine Sediment.</title>
        <authorList>
            <person name="Park S.J."/>
            <person name="Kim J.G."/>
            <person name="Jung M.Y."/>
            <person name="Kim S.J."/>
            <person name="Cha I.T."/>
            <person name="Kwon K."/>
            <person name="Lee J.H."/>
            <person name="Rhee S.K."/>
        </authorList>
    </citation>
    <scope>NUCLEOTIDE SEQUENCE [LARGE SCALE GENOMIC DNA]</scope>
    <source>
        <strain evidence="2 3">AR1</strain>
    </source>
</reference>
<accession>K0B3J6</accession>
<organism evidence="2 3">
    <name type="scientific">Candidatus Nitrosopumilus koreensis AR1</name>
    <dbReference type="NCBI Taxonomy" id="1229908"/>
    <lineage>
        <taxon>Archaea</taxon>
        <taxon>Nitrososphaerota</taxon>
        <taxon>Nitrososphaeria</taxon>
        <taxon>Nitrosopumilales</taxon>
        <taxon>Nitrosopumilaceae</taxon>
        <taxon>Nitrosopumilus</taxon>
    </lineage>
</organism>
<dbReference type="InterPro" id="IPR002716">
    <property type="entry name" value="PIN_dom"/>
</dbReference>
<dbReference type="SUPFAM" id="SSF88723">
    <property type="entry name" value="PIN domain-like"/>
    <property type="match status" value="1"/>
</dbReference>
<keyword evidence="3" id="KW-1185">Reference proteome</keyword>
<dbReference type="Gene3D" id="3.40.50.1010">
    <property type="entry name" value="5'-nuclease"/>
    <property type="match status" value="1"/>
</dbReference>
<dbReference type="AlphaFoldDB" id="K0B3J6"/>
<dbReference type="EMBL" id="CP003842">
    <property type="protein sequence ID" value="AFS80039.1"/>
    <property type="molecule type" value="Genomic_DNA"/>
</dbReference>
<feature type="domain" description="PIN" evidence="1">
    <location>
        <begin position="4"/>
        <end position="118"/>
    </location>
</feature>
<dbReference type="STRING" id="1229908.NKOR_00605"/>
<gene>
    <name evidence="2" type="ORF">NKOR_00605</name>
</gene>
<dbReference type="Proteomes" id="UP000006101">
    <property type="component" value="Chromosome"/>
</dbReference>
<evidence type="ECO:0000259" key="1">
    <source>
        <dbReference type="Pfam" id="PF01850"/>
    </source>
</evidence>
<evidence type="ECO:0000313" key="3">
    <source>
        <dbReference type="Proteomes" id="UP000006101"/>
    </source>
</evidence>
<dbReference type="PATRIC" id="fig|1229908.8.peg.127"/>
<evidence type="ECO:0000313" key="2">
    <source>
        <dbReference type="EMBL" id="AFS80039.1"/>
    </source>
</evidence>
<dbReference type="KEGG" id="nkr:NKOR_00605"/>
<proteinExistence type="predicted"/>
<name>K0B3J6_9ARCH</name>
<sequence>MLALDSCVVIATIKSPKIARKIIRIFRGNNSRVILQDVVLKEASKILGIPKEEVLEKISAILRKEVQVFTTTDSMRNEATRYENQYGICHNPDSKILAAAKTFSWTLLTMDKKMLQTAEFEGILALNPVWVGGK</sequence>